<evidence type="ECO:0000313" key="1">
    <source>
        <dbReference type="EMBL" id="MEI2453854.1"/>
    </source>
</evidence>
<name>A0ABU8CYJ8_9GAMM</name>
<comment type="caution">
    <text evidence="1">The sequence shown here is derived from an EMBL/GenBank/DDBJ whole genome shotgun (WGS) entry which is preliminary data.</text>
</comment>
<protein>
    <submittedName>
        <fullName evidence="1">Uncharacterized protein</fullName>
    </submittedName>
</protein>
<evidence type="ECO:0000313" key="2">
    <source>
        <dbReference type="Proteomes" id="UP001387215"/>
    </source>
</evidence>
<sequence length="132" mass="14334">MQFRHPDGARLALTTGHVTHVGPDWAPLHPLFHAEALAQGCECDQRTIRTRQVVVPRASDSAVKALDESELIRGALMTLAQRQHPGDLTGDGMPDLKVVASLCGFRAKKETVHAIWHDLVAASLADDTNDDP</sequence>
<reference evidence="1 2" key="1">
    <citation type="submission" date="2024-02" db="EMBL/GenBank/DDBJ databases">
        <title>Lysobacter Genome Sequencing and Mining.</title>
        <authorList>
            <person name="Bierman J."/>
            <person name="Walker M.C."/>
        </authorList>
    </citation>
    <scope>NUCLEOTIDE SEQUENCE [LARGE SCALE GENOMIC DNA]</scope>
    <source>
        <strain evidence="1 2">PB6250</strain>
    </source>
</reference>
<accession>A0ABU8CYJ8</accession>
<dbReference type="Proteomes" id="UP001387215">
    <property type="component" value="Unassembled WGS sequence"/>
</dbReference>
<gene>
    <name evidence="1" type="ORF">V2J18_04075</name>
</gene>
<dbReference type="EMBL" id="JBANDL010000002">
    <property type="protein sequence ID" value="MEI2453854.1"/>
    <property type="molecule type" value="Genomic_DNA"/>
</dbReference>
<organism evidence="1 2">
    <name type="scientific">Lysobacter firmicutimachus</name>
    <dbReference type="NCBI Taxonomy" id="1792846"/>
    <lineage>
        <taxon>Bacteria</taxon>
        <taxon>Pseudomonadati</taxon>
        <taxon>Pseudomonadota</taxon>
        <taxon>Gammaproteobacteria</taxon>
        <taxon>Lysobacterales</taxon>
        <taxon>Lysobacteraceae</taxon>
        <taxon>Lysobacter</taxon>
    </lineage>
</organism>
<dbReference type="RefSeq" id="WP_336131080.1">
    <property type="nucleotide sequence ID" value="NZ_JBANDL010000002.1"/>
</dbReference>
<proteinExistence type="predicted"/>
<keyword evidence="2" id="KW-1185">Reference proteome</keyword>